<keyword evidence="1" id="KW-1133">Transmembrane helix</keyword>
<protein>
    <submittedName>
        <fullName evidence="2">Uncharacterized protein</fullName>
    </submittedName>
</protein>
<evidence type="ECO:0000313" key="3">
    <source>
        <dbReference type="Proteomes" id="UP000269221"/>
    </source>
</evidence>
<reference evidence="2 3" key="1">
    <citation type="submission" date="2018-07" db="EMBL/GenBank/DDBJ databases">
        <title>A high quality draft genome assembly of the barn swallow (H. rustica rustica).</title>
        <authorList>
            <person name="Formenti G."/>
            <person name="Chiara M."/>
            <person name="Poveda L."/>
            <person name="Francoijs K.-J."/>
            <person name="Bonisoli-Alquati A."/>
            <person name="Canova L."/>
            <person name="Gianfranceschi L."/>
            <person name="Horner D.S."/>
            <person name="Saino N."/>
        </authorList>
    </citation>
    <scope>NUCLEOTIDE SEQUENCE [LARGE SCALE GENOMIC DNA]</scope>
    <source>
        <strain evidence="2">Chelidonia</strain>
        <tissue evidence="2">Blood</tissue>
    </source>
</reference>
<keyword evidence="1" id="KW-0812">Transmembrane</keyword>
<comment type="caution">
    <text evidence="2">The sequence shown here is derived from an EMBL/GenBank/DDBJ whole genome shotgun (WGS) entry which is preliminary data.</text>
</comment>
<gene>
    <name evidence="2" type="ORF">DUI87_00573</name>
</gene>
<dbReference type="EMBL" id="QRBI01000092">
    <property type="protein sequence ID" value="RMC22262.1"/>
    <property type="molecule type" value="Genomic_DNA"/>
</dbReference>
<dbReference type="AlphaFoldDB" id="A0A3M0L9I5"/>
<sequence length="182" mass="20961">MLPVSLWPKEEGKGPTYRKFMGFYMDQSTAALGLLTALVHNDIEEAMNQRFSKYVKENLQYWHQDFDHKAQRLERVQGQEEKGWYRLFALASWSLCPGLGSQHTKMSSFLIYSEITFNWRPNFGPWGDDPEEKISSGMLSGWMLKSPTDAAALSLIYLLVVLVLLISPTLGDMGIYMTDFYR</sequence>
<feature type="transmembrane region" description="Helical" evidence="1">
    <location>
        <begin position="150"/>
        <end position="170"/>
    </location>
</feature>
<evidence type="ECO:0000256" key="1">
    <source>
        <dbReference type="SAM" id="Phobius"/>
    </source>
</evidence>
<dbReference type="Proteomes" id="UP000269221">
    <property type="component" value="Unassembled WGS sequence"/>
</dbReference>
<organism evidence="2 3">
    <name type="scientific">Hirundo rustica rustica</name>
    <dbReference type="NCBI Taxonomy" id="333673"/>
    <lineage>
        <taxon>Eukaryota</taxon>
        <taxon>Metazoa</taxon>
        <taxon>Chordata</taxon>
        <taxon>Craniata</taxon>
        <taxon>Vertebrata</taxon>
        <taxon>Euteleostomi</taxon>
        <taxon>Archelosauria</taxon>
        <taxon>Archosauria</taxon>
        <taxon>Dinosauria</taxon>
        <taxon>Saurischia</taxon>
        <taxon>Theropoda</taxon>
        <taxon>Coelurosauria</taxon>
        <taxon>Aves</taxon>
        <taxon>Neognathae</taxon>
        <taxon>Neoaves</taxon>
        <taxon>Telluraves</taxon>
        <taxon>Australaves</taxon>
        <taxon>Passeriformes</taxon>
        <taxon>Sylvioidea</taxon>
        <taxon>Hirundinidae</taxon>
        <taxon>Hirundo</taxon>
    </lineage>
</organism>
<accession>A0A3M0L9I5</accession>
<proteinExistence type="predicted"/>
<evidence type="ECO:0000313" key="2">
    <source>
        <dbReference type="EMBL" id="RMC22262.1"/>
    </source>
</evidence>
<keyword evidence="3" id="KW-1185">Reference proteome</keyword>
<keyword evidence="1" id="KW-0472">Membrane</keyword>
<name>A0A3M0L9I5_HIRRU</name>